<keyword evidence="2" id="KW-1185">Reference proteome</keyword>
<name>A0A127JXK2_9BURK</name>
<evidence type="ECO:0000313" key="1">
    <source>
        <dbReference type="EMBL" id="AMO24644.1"/>
    </source>
</evidence>
<evidence type="ECO:0000313" key="2">
    <source>
        <dbReference type="Proteomes" id="UP000070433"/>
    </source>
</evidence>
<proteinExistence type="predicted"/>
<organism evidence="1 2">
    <name type="scientific">Ramlibacter tataouinensis</name>
    <dbReference type="NCBI Taxonomy" id="94132"/>
    <lineage>
        <taxon>Bacteria</taxon>
        <taxon>Pseudomonadati</taxon>
        <taxon>Pseudomonadota</taxon>
        <taxon>Betaproteobacteria</taxon>
        <taxon>Burkholderiales</taxon>
        <taxon>Comamonadaceae</taxon>
        <taxon>Ramlibacter</taxon>
    </lineage>
</organism>
<dbReference type="AlphaFoldDB" id="A0A127JXK2"/>
<sequence length="161" mass="17036">MVLIDAVQLLFAQPACSDVGWAGGVVVRVHVRFPFLVGDMVTLPDTLTGTAGFCPGASLPPGLVQMVVAVAFGKATMTVTSPFPRPEMDPVQVTVSALAVQTAFLLTWTFCANAVTETKARNAAMRSRKNLWMGMVGTFFFQIPDPPGRSPGPFPRVAPGA</sequence>
<reference evidence="1 2" key="1">
    <citation type="journal article" date="2014" name="Int. J. Syst. Evol. Microbiol.">
        <title>Ramlibacter solisilvae sp. nov., isolated from forest soil, and emended description of the genus Ramlibacter.</title>
        <authorList>
            <person name="Lee H.J."/>
            <person name="Lee S.H."/>
            <person name="Lee S.S."/>
            <person name="Lee J.S."/>
            <person name="Kim Y."/>
            <person name="Kim S.C."/>
            <person name="Jeon C.O."/>
        </authorList>
    </citation>
    <scope>NUCLEOTIDE SEQUENCE [LARGE SCALE GENOMIC DNA]</scope>
    <source>
        <strain evidence="1 2">5-10</strain>
    </source>
</reference>
<gene>
    <name evidence="1" type="ORF">UC35_19650</name>
</gene>
<accession>A0A127JXK2</accession>
<dbReference type="EMBL" id="CP010951">
    <property type="protein sequence ID" value="AMO24644.1"/>
    <property type="molecule type" value="Genomic_DNA"/>
</dbReference>
<protein>
    <submittedName>
        <fullName evidence="1">Uncharacterized protein</fullName>
    </submittedName>
</protein>
<dbReference type="Proteomes" id="UP000070433">
    <property type="component" value="Chromosome"/>
</dbReference>